<dbReference type="SUPFAM" id="SSF53383">
    <property type="entry name" value="PLP-dependent transferases"/>
    <property type="match status" value="1"/>
</dbReference>
<reference evidence="9 10" key="1">
    <citation type="journal article" date="2012" name="J. Bacteriol.">
        <title>Genome sequence of the model hyperthermophilic archaeon Thermococcus litoralis NS-C.</title>
        <authorList>
            <person name="Gardner A.F."/>
            <person name="Kumar S."/>
            <person name="Perler F.B."/>
        </authorList>
    </citation>
    <scope>NUCLEOTIDE SEQUENCE [LARGE SCALE GENOMIC DNA]</scope>
    <source>
        <strain evidence="10">ATCC 51850 / DSM 5473 / JCM 8560 / NS-C</strain>
    </source>
</reference>
<accession>H3ZMQ7</accession>
<dbReference type="InterPro" id="IPR004838">
    <property type="entry name" value="NHTrfase_class1_PyrdxlP-BS"/>
</dbReference>
<evidence type="ECO:0000256" key="2">
    <source>
        <dbReference type="ARBA" id="ARBA00007441"/>
    </source>
</evidence>
<evidence type="ECO:0000256" key="3">
    <source>
        <dbReference type="ARBA" id="ARBA00011738"/>
    </source>
</evidence>
<evidence type="ECO:0000259" key="8">
    <source>
        <dbReference type="Pfam" id="PF00155"/>
    </source>
</evidence>
<dbReference type="KEGG" id="tlt:OCC_05516"/>
<sequence>MFNVYEFFNRINEVKPESRLDAGQPDIPVRREIIEEAVESLRRGETGYTSTGGIRELRERIAEFEGVSTDEVIVAPGAKILIAAEIASAKKVAVVSPHWNAYSLIAQQFGREVEVIKTTLEERWTPGVGEIKADLLIINYPNNPTGRVLSGKELRELLGVAEESGIKVLSDEVYAELSFTRFTPARELYENVVTVKGFSKLYSMTGFRLGYAIGERNEIRRIQRFIESTVTCVPPFVQRAGVKALELRDELIKEVRRVYLERAMMASKMLRGFDFVEPEGAFYIFLRTPQDGMTFAERLLSRGVAVFPGVAFGDYPNFIRISLSGKGLERGLRVIREELECALESRATEGWEGSSRGVSAEGSR</sequence>
<dbReference type="GeneID" id="16549860"/>
<organism evidence="9 10">
    <name type="scientific">Thermococcus litoralis (strain ATCC 51850 / DSM 5473 / JCM 8560 / NS-C)</name>
    <dbReference type="NCBI Taxonomy" id="523849"/>
    <lineage>
        <taxon>Archaea</taxon>
        <taxon>Methanobacteriati</taxon>
        <taxon>Methanobacteriota</taxon>
        <taxon>Thermococci</taxon>
        <taxon>Thermococcales</taxon>
        <taxon>Thermococcaceae</taxon>
        <taxon>Thermococcus</taxon>
    </lineage>
</organism>
<dbReference type="Proteomes" id="UP000015502">
    <property type="component" value="Chromosome"/>
</dbReference>
<evidence type="ECO:0000256" key="7">
    <source>
        <dbReference type="RuleBase" id="RU000481"/>
    </source>
</evidence>
<keyword evidence="10" id="KW-1185">Reference proteome</keyword>
<feature type="domain" description="Aminotransferase class I/classII large" evidence="8">
    <location>
        <begin position="20"/>
        <end position="324"/>
    </location>
</feature>
<evidence type="ECO:0000256" key="1">
    <source>
        <dbReference type="ARBA" id="ARBA00001933"/>
    </source>
</evidence>
<comment type="cofactor">
    <cofactor evidence="1 7">
        <name>pyridoxal 5'-phosphate</name>
        <dbReference type="ChEBI" id="CHEBI:597326"/>
    </cofactor>
</comment>
<gene>
    <name evidence="9" type="ORF">OCC_05516</name>
</gene>
<dbReference type="InterPro" id="IPR050596">
    <property type="entry name" value="AspAT/PAT-like"/>
</dbReference>
<keyword evidence="5 7" id="KW-0808">Transferase</keyword>
<dbReference type="Pfam" id="PF00155">
    <property type="entry name" value="Aminotran_1_2"/>
    <property type="match status" value="1"/>
</dbReference>
<dbReference type="PROSITE" id="PS00105">
    <property type="entry name" value="AA_TRANSFER_CLASS_1"/>
    <property type="match status" value="1"/>
</dbReference>
<keyword evidence="4 7" id="KW-0032">Aminotransferase</keyword>
<dbReference type="PANTHER" id="PTHR46383:SF1">
    <property type="entry name" value="ASPARTATE AMINOTRANSFERASE"/>
    <property type="match status" value="1"/>
</dbReference>
<dbReference type="RefSeq" id="WP_004067977.1">
    <property type="nucleotide sequence ID" value="NC_022084.1"/>
</dbReference>
<evidence type="ECO:0000313" key="10">
    <source>
        <dbReference type="Proteomes" id="UP000015502"/>
    </source>
</evidence>
<evidence type="ECO:0000256" key="4">
    <source>
        <dbReference type="ARBA" id="ARBA00022576"/>
    </source>
</evidence>
<dbReference type="PANTHER" id="PTHR46383">
    <property type="entry name" value="ASPARTATE AMINOTRANSFERASE"/>
    <property type="match status" value="1"/>
</dbReference>
<dbReference type="GO" id="GO:0006520">
    <property type="term" value="P:amino acid metabolic process"/>
    <property type="evidence" value="ECO:0007669"/>
    <property type="project" value="InterPro"/>
</dbReference>
<dbReference type="EC" id="2.6.1.-" evidence="7"/>
<comment type="similarity">
    <text evidence="2 7">Belongs to the class-I pyridoxal-phosphate-dependent aminotransferase family.</text>
</comment>
<dbReference type="AlphaFoldDB" id="H3ZMQ7"/>
<dbReference type="EMBL" id="CP006670">
    <property type="protein sequence ID" value="EHR78704.1"/>
    <property type="molecule type" value="Genomic_DNA"/>
</dbReference>
<dbReference type="CDD" id="cd00609">
    <property type="entry name" value="AAT_like"/>
    <property type="match status" value="1"/>
</dbReference>
<protein>
    <recommendedName>
        <fullName evidence="7">Aminotransferase</fullName>
        <ecNumber evidence="7">2.6.1.-</ecNumber>
    </recommendedName>
</protein>
<evidence type="ECO:0000256" key="6">
    <source>
        <dbReference type="ARBA" id="ARBA00022898"/>
    </source>
</evidence>
<evidence type="ECO:0000256" key="5">
    <source>
        <dbReference type="ARBA" id="ARBA00022679"/>
    </source>
</evidence>
<keyword evidence="6" id="KW-0663">Pyridoxal phosphate</keyword>
<dbReference type="PaxDb" id="523849-OCC_05516"/>
<comment type="subunit">
    <text evidence="3">Homodimer.</text>
</comment>
<proteinExistence type="inferred from homology"/>
<dbReference type="InterPro" id="IPR015421">
    <property type="entry name" value="PyrdxlP-dep_Trfase_major"/>
</dbReference>
<dbReference type="InterPro" id="IPR004839">
    <property type="entry name" value="Aminotransferase_I/II_large"/>
</dbReference>
<dbReference type="Gene3D" id="3.40.640.10">
    <property type="entry name" value="Type I PLP-dependent aspartate aminotransferase-like (Major domain)"/>
    <property type="match status" value="1"/>
</dbReference>
<name>H3ZMQ7_THELN</name>
<dbReference type="OrthoDB" id="372018at2157"/>
<dbReference type="STRING" id="523849.OCC_05516"/>
<dbReference type="GO" id="GO:0008483">
    <property type="term" value="F:transaminase activity"/>
    <property type="evidence" value="ECO:0007669"/>
    <property type="project" value="UniProtKB-KW"/>
</dbReference>
<evidence type="ECO:0000313" key="9">
    <source>
        <dbReference type="EMBL" id="EHR78704.1"/>
    </source>
</evidence>
<dbReference type="InterPro" id="IPR015424">
    <property type="entry name" value="PyrdxlP-dep_Trfase"/>
</dbReference>
<dbReference type="HOGENOM" id="CLU_017584_4_3_2"/>
<dbReference type="GO" id="GO:0030170">
    <property type="term" value="F:pyridoxal phosphate binding"/>
    <property type="evidence" value="ECO:0007669"/>
    <property type="project" value="InterPro"/>
</dbReference>